<feature type="signal peptide" evidence="1">
    <location>
        <begin position="1"/>
        <end position="27"/>
    </location>
</feature>
<dbReference type="InterPro" id="IPR002477">
    <property type="entry name" value="Peptidoglycan-bd-like"/>
</dbReference>
<keyword evidence="1" id="KW-0732">Signal</keyword>
<dbReference type="InterPro" id="IPR036779">
    <property type="entry name" value="LysM_dom_sf"/>
</dbReference>
<dbReference type="Pfam" id="PF01476">
    <property type="entry name" value="LysM"/>
    <property type="match status" value="1"/>
</dbReference>
<feature type="chain" id="PRO_5043445812" evidence="1">
    <location>
        <begin position="28"/>
        <end position="300"/>
    </location>
</feature>
<dbReference type="Pfam" id="PF01471">
    <property type="entry name" value="PG_binding_1"/>
    <property type="match status" value="1"/>
</dbReference>
<dbReference type="SMART" id="SM00257">
    <property type="entry name" value="LysM"/>
    <property type="match status" value="1"/>
</dbReference>
<protein>
    <submittedName>
        <fullName evidence="3">LysM peptidoglycan-binding domain-containing protein</fullName>
    </submittedName>
</protein>
<dbReference type="SUPFAM" id="SSF54106">
    <property type="entry name" value="LysM domain"/>
    <property type="match status" value="1"/>
</dbReference>
<dbReference type="InterPro" id="IPR036366">
    <property type="entry name" value="PGBDSf"/>
</dbReference>
<evidence type="ECO:0000259" key="2">
    <source>
        <dbReference type="PROSITE" id="PS51782"/>
    </source>
</evidence>
<gene>
    <name evidence="3" type="ORF">MFMK1_001100</name>
</gene>
<dbReference type="PANTHER" id="PTHR33734">
    <property type="entry name" value="LYSM DOMAIN-CONTAINING GPI-ANCHORED PROTEIN 2"/>
    <property type="match status" value="1"/>
</dbReference>
<dbReference type="InterPro" id="IPR018392">
    <property type="entry name" value="LysM"/>
</dbReference>
<organism evidence="3 4">
    <name type="scientific">Metallumcola ferriviriculae</name>
    <dbReference type="NCBI Taxonomy" id="3039180"/>
    <lineage>
        <taxon>Bacteria</taxon>
        <taxon>Bacillati</taxon>
        <taxon>Bacillota</taxon>
        <taxon>Clostridia</taxon>
        <taxon>Neomoorellales</taxon>
        <taxon>Desulfitibacteraceae</taxon>
        <taxon>Metallumcola</taxon>
    </lineage>
</organism>
<sequence>MAGLRRSIRILICSLVFTLTLALAAQAAGLGERTLRYGMTGEDVGQLQQSLQQRGYYQDYRVDGIYGPGTLKGVQNFQRDQALAVTGVVAGETMDRLVPQQAGMQLIRATHLVARGDTLWLLSQRYGTTVSAIMAANGMNGSIIYIGQTLAIPAAGEVKMPTPSRGGNRSADLVSWDQAKEIFAMYDYAVVTDVATGIAFKVQRRGGSLHADSQPLTAVDTAKMKQIYGEWSWARRAITVTVDGRTMAASMNGMPHGDGAIKDNNFPGHFCIHFLGSRTHGTKSLDPAHQQAVRVAAGLE</sequence>
<dbReference type="PANTHER" id="PTHR33734:SF22">
    <property type="entry name" value="MEMBRANE-BOUND LYTIC MUREIN TRANSGLYCOSYLASE D"/>
    <property type="match status" value="1"/>
</dbReference>
<dbReference type="CDD" id="cd00118">
    <property type="entry name" value="LysM"/>
    <property type="match status" value="1"/>
</dbReference>
<dbReference type="KEGG" id="dbc:MFMK1_001100"/>
<dbReference type="Gene3D" id="1.10.101.10">
    <property type="entry name" value="PGBD-like superfamily/PGBD"/>
    <property type="match status" value="1"/>
</dbReference>
<dbReference type="InterPro" id="IPR036365">
    <property type="entry name" value="PGBD-like_sf"/>
</dbReference>
<dbReference type="Gene3D" id="3.10.350.10">
    <property type="entry name" value="LysM domain"/>
    <property type="match status" value="1"/>
</dbReference>
<accession>A0AAU0UL92</accession>
<feature type="domain" description="LysM" evidence="2">
    <location>
        <begin position="109"/>
        <end position="152"/>
    </location>
</feature>
<dbReference type="EMBL" id="CP121694">
    <property type="protein sequence ID" value="WRO21297.1"/>
    <property type="molecule type" value="Genomic_DNA"/>
</dbReference>
<evidence type="ECO:0000313" key="3">
    <source>
        <dbReference type="EMBL" id="WRO21297.1"/>
    </source>
</evidence>
<dbReference type="Proteomes" id="UP001329915">
    <property type="component" value="Chromosome"/>
</dbReference>
<keyword evidence="4" id="KW-1185">Reference proteome</keyword>
<proteinExistence type="predicted"/>
<name>A0AAU0UL92_9FIRM</name>
<dbReference type="PROSITE" id="PS51782">
    <property type="entry name" value="LYSM"/>
    <property type="match status" value="1"/>
</dbReference>
<dbReference type="SUPFAM" id="SSF47090">
    <property type="entry name" value="PGBD-like"/>
    <property type="match status" value="1"/>
</dbReference>
<reference evidence="3 4" key="1">
    <citation type="submission" date="2023-04" db="EMBL/GenBank/DDBJ databases">
        <authorList>
            <person name="Hsu D."/>
        </authorList>
    </citation>
    <scope>NUCLEOTIDE SEQUENCE [LARGE SCALE GENOMIC DNA]</scope>
    <source>
        <strain evidence="3 4">MK1</strain>
    </source>
</reference>
<dbReference type="RefSeq" id="WP_366924148.1">
    <property type="nucleotide sequence ID" value="NZ_CP121694.1"/>
</dbReference>
<evidence type="ECO:0000313" key="4">
    <source>
        <dbReference type="Proteomes" id="UP001329915"/>
    </source>
</evidence>
<evidence type="ECO:0000256" key="1">
    <source>
        <dbReference type="SAM" id="SignalP"/>
    </source>
</evidence>
<dbReference type="AlphaFoldDB" id="A0AAU0UL92"/>